<keyword evidence="1" id="KW-0472">Membrane</keyword>
<reference evidence="2 3" key="1">
    <citation type="submission" date="2019-08" db="EMBL/GenBank/DDBJ databases">
        <title>Archangium and Cystobacter genomes.</title>
        <authorList>
            <person name="Chen I.-C.K."/>
            <person name="Wielgoss S."/>
        </authorList>
    </citation>
    <scope>NUCLEOTIDE SEQUENCE [LARGE SCALE GENOMIC DNA]</scope>
    <source>
        <strain evidence="2 3">Cbm 6</strain>
    </source>
</reference>
<organism evidence="2 3">
    <name type="scientific">Archangium minus</name>
    <dbReference type="NCBI Taxonomy" id="83450"/>
    <lineage>
        <taxon>Bacteria</taxon>
        <taxon>Pseudomonadati</taxon>
        <taxon>Myxococcota</taxon>
        <taxon>Myxococcia</taxon>
        <taxon>Myxococcales</taxon>
        <taxon>Cystobacterineae</taxon>
        <taxon>Archangiaceae</taxon>
        <taxon>Archangium</taxon>
    </lineage>
</organism>
<name>A0ABY9WT66_9BACT</name>
<protein>
    <submittedName>
        <fullName evidence="2">Prepilin-type N-terminal cleavage/methylation domain-containing protein</fullName>
    </submittedName>
</protein>
<dbReference type="SUPFAM" id="SSF54523">
    <property type="entry name" value="Pili subunits"/>
    <property type="match status" value="1"/>
</dbReference>
<dbReference type="Gene3D" id="3.30.700.10">
    <property type="entry name" value="Glycoprotein, Type 4 Pilin"/>
    <property type="match status" value="1"/>
</dbReference>
<proteinExistence type="predicted"/>
<dbReference type="RefSeq" id="WP_395823681.1">
    <property type="nucleotide sequence ID" value="NZ_CP043494.1"/>
</dbReference>
<keyword evidence="3" id="KW-1185">Reference proteome</keyword>
<dbReference type="Pfam" id="PF07963">
    <property type="entry name" value="N_methyl"/>
    <property type="match status" value="1"/>
</dbReference>
<evidence type="ECO:0000313" key="2">
    <source>
        <dbReference type="EMBL" id="WNG46865.1"/>
    </source>
</evidence>
<gene>
    <name evidence="2" type="ORF">F0U60_24110</name>
</gene>
<dbReference type="PANTHER" id="PTHR30093">
    <property type="entry name" value="GENERAL SECRETION PATHWAY PROTEIN G"/>
    <property type="match status" value="1"/>
</dbReference>
<keyword evidence="1" id="KW-0812">Transmembrane</keyword>
<dbReference type="InterPro" id="IPR012902">
    <property type="entry name" value="N_methyl_site"/>
</dbReference>
<sequence length="167" mass="18914">MANRMLHSVRARRGFTLIELMIVVCIIGLLATVALPEFQNILLRTKQAEREMMMSSIMRVLNEYTASHGGKFPGGDTPDLPWNPTHEADGSKQAFEMGLGHWADLGWGPDGLLYYRYQVISTGPDTIVVMAKADLDRDDNVNIKSIEYKLQNGMWQRHSEKEEGGWF</sequence>
<keyword evidence="1" id="KW-1133">Transmembrane helix</keyword>
<evidence type="ECO:0000256" key="1">
    <source>
        <dbReference type="SAM" id="Phobius"/>
    </source>
</evidence>
<dbReference type="EMBL" id="CP043494">
    <property type="protein sequence ID" value="WNG46865.1"/>
    <property type="molecule type" value="Genomic_DNA"/>
</dbReference>
<dbReference type="Proteomes" id="UP001611383">
    <property type="component" value="Chromosome"/>
</dbReference>
<feature type="transmembrane region" description="Helical" evidence="1">
    <location>
        <begin position="20"/>
        <end position="43"/>
    </location>
</feature>
<dbReference type="NCBIfam" id="TIGR02532">
    <property type="entry name" value="IV_pilin_GFxxxE"/>
    <property type="match status" value="1"/>
</dbReference>
<evidence type="ECO:0000313" key="3">
    <source>
        <dbReference type="Proteomes" id="UP001611383"/>
    </source>
</evidence>
<dbReference type="InterPro" id="IPR045584">
    <property type="entry name" value="Pilin-like"/>
</dbReference>
<accession>A0ABY9WT66</accession>